<dbReference type="GO" id="GO:0035459">
    <property type="term" value="P:vesicle cargo loading"/>
    <property type="evidence" value="ECO:0007669"/>
    <property type="project" value="TreeGrafter"/>
</dbReference>
<sequence>MNSLCQIHSVSRKIAEDVGKELERSASCHQQEMRFYEKRAQGSRVVAVALERKPKELRQEQDRNRQMLAKVENPTSSLSQGALVLLLCHPEPTEAQSCQGSPRVMKPPRQEKDPILRAQKPGVTCRVDSGHSSQVNPDYMSVFLNFTFRRKEGCANASDFSVMFSADSPFPNPNLLPGFLEDVFDLDHVLGQCQDAVIVHKLMRGDILPNSGLSPPRTVKSLRKKSSAHEEICGKCSENVGPRAQADEALKPPRVEASPPTLLTLCLSAMNTNLSGSLFQDTVDFLENAWNGQSSSLSQVTDAKHTLQASEDGGQRPQKKEMSDLNSNVDFPGSPEPSDQEIERAKQRVQEKEDLGGGPELSMACKEPVLEDRVNRRRSRENLLTIFPLPELLRDWGDEGNPDIQDPKKELPGQITSLHAEEASLRCENSQLDSEIQLLRRKLQSLPDLHESHVMQIHRRLFKKEARCLQSKRKLLSVCGELNSVCQIRNLSKKRAGDLSEELKTTAACHRQEVRLCEERAQESWVAAERMERVLSELTRENARLRQLLAQVELNSQLSPRGLHVPAAPATAPRGPQGSGEPLGHEAPPARGRVQP</sequence>
<accession>A0AAD4UK14</accession>
<evidence type="ECO:0000256" key="2">
    <source>
        <dbReference type="SAM" id="Coils"/>
    </source>
</evidence>
<organism evidence="4 5">
    <name type="scientific">Ovis ammon polii</name>
    <dbReference type="NCBI Taxonomy" id="230172"/>
    <lineage>
        <taxon>Eukaryota</taxon>
        <taxon>Metazoa</taxon>
        <taxon>Chordata</taxon>
        <taxon>Craniata</taxon>
        <taxon>Vertebrata</taxon>
        <taxon>Euteleostomi</taxon>
        <taxon>Mammalia</taxon>
        <taxon>Eutheria</taxon>
        <taxon>Laurasiatheria</taxon>
        <taxon>Artiodactyla</taxon>
        <taxon>Ruminantia</taxon>
        <taxon>Pecora</taxon>
        <taxon>Bovidae</taxon>
        <taxon>Caprinae</taxon>
        <taxon>Ovis</taxon>
    </lineage>
</organism>
<dbReference type="AlphaFoldDB" id="A0AAD4UK14"/>
<keyword evidence="5" id="KW-1185">Reference proteome</keyword>
<feature type="coiled-coil region" evidence="2">
    <location>
        <begin position="528"/>
        <end position="555"/>
    </location>
</feature>
<keyword evidence="1 2" id="KW-0175">Coiled coil</keyword>
<comment type="caution">
    <text evidence="4">The sequence shown here is derived from an EMBL/GenBank/DDBJ whole genome shotgun (WGS) entry which is preliminary data.</text>
</comment>
<dbReference type="EMBL" id="JAKZEL010000001">
    <property type="protein sequence ID" value="KAI4547718.1"/>
    <property type="molecule type" value="Genomic_DNA"/>
</dbReference>
<evidence type="ECO:0000256" key="1">
    <source>
        <dbReference type="ARBA" id="ARBA00023054"/>
    </source>
</evidence>
<evidence type="ECO:0000313" key="4">
    <source>
        <dbReference type="EMBL" id="KAI4547718.1"/>
    </source>
</evidence>
<feature type="region of interest" description="Disordered" evidence="3">
    <location>
        <begin position="559"/>
        <end position="596"/>
    </location>
</feature>
<name>A0AAD4UK14_OVIAM</name>
<reference evidence="4" key="1">
    <citation type="submission" date="2022-03" db="EMBL/GenBank/DDBJ databases">
        <title>Genomic analyses of argali, domestic sheep and their hybrids provide insights into chromosomal evolution, heterosis and genetic basis of agronomic traits.</title>
        <authorList>
            <person name="Li M."/>
        </authorList>
    </citation>
    <scope>NUCLEOTIDE SEQUENCE</scope>
    <source>
        <strain evidence="4">CAU-MHL-2022a</strain>
        <tissue evidence="4">Skin</tissue>
    </source>
</reference>
<dbReference type="PANTHER" id="PTHR23158:SF59">
    <property type="match status" value="1"/>
</dbReference>
<evidence type="ECO:0000313" key="5">
    <source>
        <dbReference type="Proteomes" id="UP001214576"/>
    </source>
</evidence>
<dbReference type="GO" id="GO:0005789">
    <property type="term" value="C:endoplasmic reticulum membrane"/>
    <property type="evidence" value="ECO:0007669"/>
    <property type="project" value="TreeGrafter"/>
</dbReference>
<proteinExistence type="predicted"/>
<evidence type="ECO:0000256" key="3">
    <source>
        <dbReference type="SAM" id="MobiDB-lite"/>
    </source>
</evidence>
<dbReference type="GO" id="GO:0006888">
    <property type="term" value="P:endoplasmic reticulum to Golgi vesicle-mediated transport"/>
    <property type="evidence" value="ECO:0007669"/>
    <property type="project" value="TreeGrafter"/>
</dbReference>
<feature type="compositionally biased region" description="Basic and acidic residues" evidence="3">
    <location>
        <begin position="341"/>
        <end position="355"/>
    </location>
</feature>
<dbReference type="Proteomes" id="UP001214576">
    <property type="component" value="Unassembled WGS sequence"/>
</dbReference>
<dbReference type="GO" id="GO:0009306">
    <property type="term" value="P:protein secretion"/>
    <property type="evidence" value="ECO:0007669"/>
    <property type="project" value="TreeGrafter"/>
</dbReference>
<protein>
    <submittedName>
        <fullName evidence="4">Uncharacterized protein</fullName>
    </submittedName>
</protein>
<dbReference type="PANTHER" id="PTHR23158">
    <property type="entry name" value="MELANOMA INHIBITORY ACTIVITY-RELATED"/>
    <property type="match status" value="1"/>
</dbReference>
<gene>
    <name evidence="4" type="ORF">MG293_000048</name>
</gene>
<dbReference type="InterPro" id="IPR051500">
    <property type="entry name" value="cTAGE_MIA/OTOR"/>
</dbReference>
<dbReference type="GO" id="GO:0070971">
    <property type="term" value="C:endoplasmic reticulum exit site"/>
    <property type="evidence" value="ECO:0007669"/>
    <property type="project" value="TreeGrafter"/>
</dbReference>
<feature type="region of interest" description="Disordered" evidence="3">
    <location>
        <begin position="300"/>
        <end position="364"/>
    </location>
</feature>